<reference evidence="2 3" key="1">
    <citation type="submission" date="2024-09" db="EMBL/GenBank/DDBJ databases">
        <authorList>
            <person name="Sun Q."/>
            <person name="Mori K."/>
        </authorList>
    </citation>
    <scope>NUCLEOTIDE SEQUENCE [LARGE SCALE GENOMIC DNA]</scope>
    <source>
        <strain evidence="2 3">TISTR 1856</strain>
    </source>
</reference>
<gene>
    <name evidence="2" type="ORF">ACFFVI_10165</name>
</gene>
<feature type="compositionally biased region" description="Low complexity" evidence="1">
    <location>
        <begin position="202"/>
        <end position="212"/>
    </location>
</feature>
<sequence length="527" mass="53737">MAHGEDGEDRGTSDPVVRRLARAGAGTAAWTLVNAATRRSAAQTVEALRVEAIAGRLAQRYRRLGLAQRAGHLFEVMHELSFNLDAIAKGSAVRAATTEWAPGGSQSAAADLHLVEGGRLLASAQAKLMSDSTVGARSVVDGRYQGMQRLVPGDQLEAVHRILDKRLTLNPDGLGFEEYTDAEAHVTATLHVEDVTVRPGLRGRTGARTGAGSVRSTPVSSPEAHEAAIDPARWADRQVRRSAARQVGTAAATAAVTGAALAGVVEAARQAARVRAGQTTAASAAATAAGAAALQAVRSASVAGLGEAVSVAIAAGRLPATLGRGSTPAVIAGAVAEIAANAVAFGRGEIGTGTLAERCCETALRVTLVGALAALVPTTLGGPVVAGLVGGLVGQATAVLISQGLRTALAALRGERVPGPTLDTDDLDRRLAVLEDEAAAAVATAVLLGATTRELGEESDAYVGVGVSPLLDDALDAVTGADLDEASERVTEISRCFDGKPLFITVDEFDAWMADPRTTLSLDPNRA</sequence>
<keyword evidence="3" id="KW-1185">Reference proteome</keyword>
<comment type="caution">
    <text evidence="2">The sequence shown here is derived from an EMBL/GenBank/DDBJ whole genome shotgun (WGS) entry which is preliminary data.</text>
</comment>
<dbReference type="Proteomes" id="UP001589748">
    <property type="component" value="Unassembled WGS sequence"/>
</dbReference>
<feature type="region of interest" description="Disordered" evidence="1">
    <location>
        <begin position="201"/>
        <end position="226"/>
    </location>
</feature>
<proteinExistence type="predicted"/>
<protein>
    <submittedName>
        <fullName evidence="2">Uncharacterized protein</fullName>
    </submittedName>
</protein>
<dbReference type="EMBL" id="JBHMDM010000005">
    <property type="protein sequence ID" value="MFB9377337.1"/>
    <property type="molecule type" value="Genomic_DNA"/>
</dbReference>
<evidence type="ECO:0000256" key="1">
    <source>
        <dbReference type="SAM" id="MobiDB-lite"/>
    </source>
</evidence>
<name>A0ABV5LTE4_9ACTN</name>
<accession>A0ABV5LTE4</accession>
<evidence type="ECO:0000313" key="3">
    <source>
        <dbReference type="Proteomes" id="UP001589748"/>
    </source>
</evidence>
<organism evidence="2 3">
    <name type="scientific">Kineococcus gynurae</name>
    <dbReference type="NCBI Taxonomy" id="452979"/>
    <lineage>
        <taxon>Bacteria</taxon>
        <taxon>Bacillati</taxon>
        <taxon>Actinomycetota</taxon>
        <taxon>Actinomycetes</taxon>
        <taxon>Kineosporiales</taxon>
        <taxon>Kineosporiaceae</taxon>
        <taxon>Kineococcus</taxon>
    </lineage>
</organism>
<dbReference type="RefSeq" id="WP_380139218.1">
    <property type="nucleotide sequence ID" value="NZ_JBHLUI010000010.1"/>
</dbReference>
<evidence type="ECO:0000313" key="2">
    <source>
        <dbReference type="EMBL" id="MFB9377337.1"/>
    </source>
</evidence>